<protein>
    <submittedName>
        <fullName evidence="1">Uncharacterized protein</fullName>
    </submittedName>
</protein>
<accession>A0A450X539</accession>
<evidence type="ECO:0000313" key="1">
    <source>
        <dbReference type="EMBL" id="VFK24341.1"/>
    </source>
</evidence>
<gene>
    <name evidence="1" type="ORF">BECKMB1821G_GA0114241_10087</name>
    <name evidence="3" type="ORF">BECKMB1821H_GA0114242_10666</name>
    <name evidence="2" type="ORF">BECKMB1821I_GA0114274_10676</name>
</gene>
<dbReference type="AlphaFoldDB" id="A0A450X539"/>
<evidence type="ECO:0000313" key="2">
    <source>
        <dbReference type="EMBL" id="VFK34301.1"/>
    </source>
</evidence>
<dbReference type="EMBL" id="CAADGH010000066">
    <property type="protein sequence ID" value="VFK76640.1"/>
    <property type="molecule type" value="Genomic_DNA"/>
</dbReference>
<dbReference type="EMBL" id="CAADFO010000008">
    <property type="protein sequence ID" value="VFK24341.1"/>
    <property type="molecule type" value="Genomic_DNA"/>
</dbReference>
<reference evidence="1" key="1">
    <citation type="submission" date="2019-02" db="EMBL/GenBank/DDBJ databases">
        <authorList>
            <person name="Gruber-Vodicka R. H."/>
            <person name="Seah K. B. B."/>
        </authorList>
    </citation>
    <scope>NUCLEOTIDE SEQUENCE</scope>
    <source>
        <strain evidence="1">BECK_BZ197</strain>
        <strain evidence="3">BECK_BZ198</strain>
        <strain evidence="2">BECK_BZ199</strain>
    </source>
</reference>
<evidence type="ECO:0000313" key="3">
    <source>
        <dbReference type="EMBL" id="VFK76640.1"/>
    </source>
</evidence>
<name>A0A450X539_9GAMM</name>
<proteinExistence type="predicted"/>
<sequence length="148" mass="16638">MSNFSNRIHLVRRYPELAGSAAFNDWLLNNPSTTWHETVPNDKGELNVIIQSDDGTSIYAARLFRDEKQGDEESSWAHSILIHKEFSPSEMGISSAKALAMVQKDEATPREIVAIRPVVNFGEEASTLSWEVEVISDKQINKYSVLSE</sequence>
<dbReference type="EMBL" id="CAADFQ010000067">
    <property type="protein sequence ID" value="VFK34301.1"/>
    <property type="molecule type" value="Genomic_DNA"/>
</dbReference>
<organism evidence="1">
    <name type="scientific">Candidatus Kentrum sp. MB</name>
    <dbReference type="NCBI Taxonomy" id="2138164"/>
    <lineage>
        <taxon>Bacteria</taxon>
        <taxon>Pseudomonadati</taxon>
        <taxon>Pseudomonadota</taxon>
        <taxon>Gammaproteobacteria</taxon>
        <taxon>Candidatus Kentrum</taxon>
    </lineage>
</organism>